<keyword evidence="1" id="KW-0812">Transmembrane</keyword>
<evidence type="ECO:0000256" key="1">
    <source>
        <dbReference type="SAM" id="Phobius"/>
    </source>
</evidence>
<evidence type="ECO:0008006" key="4">
    <source>
        <dbReference type="Google" id="ProtNLM"/>
    </source>
</evidence>
<dbReference type="RefSeq" id="WP_013728533.1">
    <property type="nucleotide sequence ID" value="NZ_AZDM01000009.1"/>
</dbReference>
<dbReference type="EMBL" id="PUFP01000073">
    <property type="protein sequence ID" value="TDG74787.1"/>
    <property type="molecule type" value="Genomic_DNA"/>
</dbReference>
<dbReference type="InterPro" id="IPR021697">
    <property type="entry name" value="DUF3278"/>
</dbReference>
<keyword evidence="1" id="KW-0472">Membrane</keyword>
<dbReference type="Proteomes" id="UP000295181">
    <property type="component" value="Unassembled WGS sequence"/>
</dbReference>
<organism evidence="2 3">
    <name type="scientific">Lentilactobacillus buchneri DSM 20057</name>
    <dbReference type="NCBI Taxonomy" id="1423728"/>
    <lineage>
        <taxon>Bacteria</taxon>
        <taxon>Bacillati</taxon>
        <taxon>Bacillota</taxon>
        <taxon>Bacilli</taxon>
        <taxon>Lactobacillales</taxon>
        <taxon>Lactobacillaceae</taxon>
        <taxon>Lentilactobacillus</taxon>
    </lineage>
</organism>
<accession>A0A4R5NJM7</accession>
<dbReference type="Pfam" id="PF11683">
    <property type="entry name" value="DUF3278"/>
    <property type="match status" value="1"/>
</dbReference>
<protein>
    <recommendedName>
        <fullName evidence="4">DUF3278 domain-containing protein</fullName>
    </recommendedName>
</protein>
<reference evidence="2 3" key="1">
    <citation type="journal article" date="2019" name="Appl. Microbiol. Biotechnol.">
        <title>Uncovering carbohydrate metabolism through a genotype-phenotype association study of 56 lactic acid bacteria genomes.</title>
        <authorList>
            <person name="Buron-Moles G."/>
            <person name="Chailyan A."/>
            <person name="Dolejs I."/>
            <person name="Forster J."/>
            <person name="Miks M.H."/>
        </authorList>
    </citation>
    <scope>NUCLEOTIDE SEQUENCE [LARGE SCALE GENOMIC DNA]</scope>
    <source>
        <strain evidence="2 3">ATCC 4005</strain>
    </source>
</reference>
<dbReference type="GeneID" id="72460455"/>
<name>A0A4R5NJM7_LENBU</name>
<dbReference type="AlphaFoldDB" id="A0A4R5NJM7"/>
<evidence type="ECO:0000313" key="2">
    <source>
        <dbReference type="EMBL" id="TDG74787.1"/>
    </source>
</evidence>
<evidence type="ECO:0000313" key="3">
    <source>
        <dbReference type="Proteomes" id="UP000295181"/>
    </source>
</evidence>
<gene>
    <name evidence="2" type="ORF">C5L32_002254</name>
</gene>
<feature type="transmembrane region" description="Helical" evidence="1">
    <location>
        <begin position="138"/>
        <end position="156"/>
    </location>
</feature>
<keyword evidence="1" id="KW-1133">Transmembrane helix</keyword>
<feature type="transmembrane region" description="Helical" evidence="1">
    <location>
        <begin position="67"/>
        <end position="85"/>
    </location>
</feature>
<feature type="transmembrane region" description="Helical" evidence="1">
    <location>
        <begin position="37"/>
        <end position="55"/>
    </location>
</feature>
<sequence length="174" mass="19744">MRQDDTISTKLFRYFFHIRGVLDKDARQQMNAVISKAFLFMWLYILVFNGGVLLFVKNTPNSESWMLFVYLSLLIGVGGSGLYIRRRAADLGLDIRKVIANQYDDAVEDAVMGSVWVGFLGGVVLFAVWMNVSPADRPFPGVFAFLFLVVACVWEAREAINHIVVVESDVKRRK</sequence>
<comment type="caution">
    <text evidence="2">The sequence shown here is derived from an EMBL/GenBank/DDBJ whole genome shotgun (WGS) entry which is preliminary data.</text>
</comment>
<feature type="transmembrane region" description="Helical" evidence="1">
    <location>
        <begin position="106"/>
        <end position="132"/>
    </location>
</feature>
<proteinExistence type="predicted"/>